<keyword evidence="3 6" id="KW-0732">Signal</keyword>
<comment type="subcellular location">
    <subcellularLocation>
        <location evidence="1">Periplasm</location>
    </subcellularLocation>
</comment>
<feature type="coiled-coil region" evidence="5">
    <location>
        <begin position="62"/>
        <end position="124"/>
    </location>
</feature>
<keyword evidence="4" id="KW-0574">Periplasm</keyword>
<organism evidence="7 8">
    <name type="scientific">Biomaibacter acetigenes</name>
    <dbReference type="NCBI Taxonomy" id="2316383"/>
    <lineage>
        <taxon>Bacteria</taxon>
        <taxon>Bacillati</taxon>
        <taxon>Bacillota</taxon>
        <taxon>Clostridia</taxon>
        <taxon>Thermosediminibacterales</taxon>
        <taxon>Tepidanaerobacteraceae</taxon>
        <taxon>Biomaibacter</taxon>
    </lineage>
</organism>
<dbReference type="GO" id="GO:0051082">
    <property type="term" value="F:unfolded protein binding"/>
    <property type="evidence" value="ECO:0007669"/>
    <property type="project" value="TreeGrafter"/>
</dbReference>
<accession>A0A3G2R8E0</accession>
<feature type="signal peptide" evidence="6">
    <location>
        <begin position="1"/>
        <end position="24"/>
    </location>
</feature>
<evidence type="ECO:0000256" key="2">
    <source>
        <dbReference type="ARBA" id="ARBA00008441"/>
    </source>
</evidence>
<keyword evidence="5" id="KW-0175">Coiled coil</keyword>
<dbReference type="EMBL" id="CP033169">
    <property type="protein sequence ID" value="AYO31740.1"/>
    <property type="molecule type" value="Genomic_DNA"/>
</dbReference>
<dbReference type="InterPro" id="IPR025961">
    <property type="entry name" value="Metal_resist"/>
</dbReference>
<name>A0A3G2R8E0_9FIRM</name>
<dbReference type="GO" id="GO:0030288">
    <property type="term" value="C:outer membrane-bounded periplasmic space"/>
    <property type="evidence" value="ECO:0007669"/>
    <property type="project" value="TreeGrafter"/>
</dbReference>
<dbReference type="AlphaFoldDB" id="A0A3G2R8E0"/>
<evidence type="ECO:0000256" key="3">
    <source>
        <dbReference type="ARBA" id="ARBA00022729"/>
    </source>
</evidence>
<evidence type="ECO:0000313" key="7">
    <source>
        <dbReference type="EMBL" id="AYO31740.1"/>
    </source>
</evidence>
<dbReference type="InterPro" id="IPR012899">
    <property type="entry name" value="LTXXQ"/>
</dbReference>
<dbReference type="RefSeq" id="WP_120767454.1">
    <property type="nucleotide sequence ID" value="NZ_CP033169.1"/>
</dbReference>
<feature type="chain" id="PRO_5018117715" evidence="6">
    <location>
        <begin position="25"/>
        <end position="181"/>
    </location>
</feature>
<comment type="similarity">
    <text evidence="2">Belongs to the CpxP/Spy family.</text>
</comment>
<dbReference type="PANTHER" id="PTHR38102">
    <property type="entry name" value="PERIPLASMIC CHAPERONE SPY"/>
    <property type="match status" value="1"/>
</dbReference>
<evidence type="ECO:0000313" key="8">
    <source>
        <dbReference type="Proteomes" id="UP000280960"/>
    </source>
</evidence>
<keyword evidence="8" id="KW-1185">Reference proteome</keyword>
<dbReference type="PANTHER" id="PTHR38102:SF1">
    <property type="entry name" value="PERIPLASMIC CHAPERONE SPY"/>
    <property type="match status" value="1"/>
</dbReference>
<evidence type="ECO:0000256" key="6">
    <source>
        <dbReference type="SAM" id="SignalP"/>
    </source>
</evidence>
<protein>
    <submittedName>
        <fullName evidence="7">Periplasmic heavy metal sensor</fullName>
    </submittedName>
</protein>
<evidence type="ECO:0000256" key="5">
    <source>
        <dbReference type="SAM" id="Coils"/>
    </source>
</evidence>
<reference evidence="7 8" key="1">
    <citation type="submission" date="2018-10" db="EMBL/GenBank/DDBJ databases">
        <authorList>
            <person name="Zhang X."/>
        </authorList>
    </citation>
    <scope>NUCLEOTIDE SEQUENCE [LARGE SCALE GENOMIC DNA]</scope>
    <source>
        <strain evidence="7 8">SK-G1</strain>
    </source>
</reference>
<evidence type="ECO:0000256" key="1">
    <source>
        <dbReference type="ARBA" id="ARBA00004418"/>
    </source>
</evidence>
<dbReference type="Proteomes" id="UP000280960">
    <property type="component" value="Chromosome"/>
</dbReference>
<dbReference type="CDD" id="cd09916">
    <property type="entry name" value="CpxP_like"/>
    <property type="match status" value="1"/>
</dbReference>
<proteinExistence type="inferred from homology"/>
<dbReference type="KEGG" id="bacg:D2962_15065"/>
<dbReference type="Gene3D" id="1.20.120.1490">
    <property type="match status" value="1"/>
</dbReference>
<evidence type="ECO:0000256" key="4">
    <source>
        <dbReference type="ARBA" id="ARBA00022764"/>
    </source>
</evidence>
<sequence>MFKKALIFGVVGLLVLGIAAVAFAAPGGRWGGGFGRVSGQAAVGSTNWAPPITQLDLSDEQYAKLREIQNQAFEKMQALRDEMAKKMLELQNLYLQKNPDKAAIDAKQKELSELRDKMWQLRQDNFNEANKVLTKEQQDKLNSLRGNGFGRGAGFGPGACHGFGGGFGWGMMGGYGSGVNQ</sequence>
<gene>
    <name evidence="7" type="ORF">D2962_15065</name>
</gene>
<dbReference type="Pfam" id="PF13801">
    <property type="entry name" value="Metal_resist"/>
    <property type="match status" value="1"/>
</dbReference>
<dbReference type="InterPro" id="IPR052211">
    <property type="entry name" value="Cpx_auxiliary_protein"/>
</dbReference>